<evidence type="ECO:0000259" key="7">
    <source>
        <dbReference type="Pfam" id="PF01432"/>
    </source>
</evidence>
<dbReference type="GO" id="GO:0006508">
    <property type="term" value="P:proteolysis"/>
    <property type="evidence" value="ECO:0007669"/>
    <property type="project" value="UniProtKB-KW"/>
</dbReference>
<dbReference type="EMBL" id="JACHEN010000013">
    <property type="protein sequence ID" value="MBB6216276.1"/>
    <property type="molecule type" value="Genomic_DNA"/>
</dbReference>
<evidence type="ECO:0000256" key="1">
    <source>
        <dbReference type="ARBA" id="ARBA00022670"/>
    </source>
</evidence>
<dbReference type="EC" id="3.4.24.-" evidence="6"/>
<dbReference type="GO" id="GO:0046872">
    <property type="term" value="F:metal ion binding"/>
    <property type="evidence" value="ECO:0007669"/>
    <property type="project" value="UniProtKB-UniRule"/>
</dbReference>
<evidence type="ECO:0000313" key="9">
    <source>
        <dbReference type="EMBL" id="MBB6216276.1"/>
    </source>
</evidence>
<sequence>MNENKKSVLKRKDVPVSLKWKLEQMYENDEQWEKDLSEIRLLIEDVKKYAGSLGDSSINLYEGLQRSDEISRKMEHLFVYAKMRKDEDNTVSKYQAMTDKAQSISVEVQSSLSYMVPEILSIPEEKIREFLMENQDLPLYTFYLEEILRQKAHVLSKEEEQILAQAGELAGAPKNIFGMINNADIKFPTIQDENGESVEVTKGRYVKFLESGDRRVRKDAFQALYSSYGKQKNTIASTLNYSIKKDVFYARVRKYPSALQASLDSDNIPVSVYDNLIKTVHEHLPSMYRYVDLRKKALGVEALHMYDLYTPIVKDVKMDIPYQEAKQKIKTGLAPLGEEYVGLLDKGFNEGWIDVYENEGKTSGAYSWGSYDSPPYVLLNYQDSIHDLFTLAHEMGHSLHTYYSNHHQPYPYAGYKIFVAEVASTVNEALLMEHLLGHLKEPNTRMYLLNHYLEQFRGTLYRQTMFAEFEKITHEKVESGEALTPELLNEIYAELNRKYYGPNIVIDEEIQLEWARIPHFYNAFYVYKYATGYSAAISLSQQILKEGTPAVQRYINFLKGGGSNYPIELLKGAGVDMTTTKPIHQALEVFAKLLDELEKGL</sequence>
<dbReference type="CDD" id="cd09608">
    <property type="entry name" value="M3B_PepF"/>
    <property type="match status" value="1"/>
</dbReference>
<dbReference type="RefSeq" id="WP_184310811.1">
    <property type="nucleotide sequence ID" value="NZ_JACHEN010000013.1"/>
</dbReference>
<comment type="similarity">
    <text evidence="6">Belongs to the peptidase M3B family.</text>
</comment>
<proteinExistence type="inferred from homology"/>
<dbReference type="Gene3D" id="1.10.287.830">
    <property type="entry name" value="putative peptidase helix hairpin domain like"/>
    <property type="match status" value="1"/>
</dbReference>
<evidence type="ECO:0000259" key="8">
    <source>
        <dbReference type="Pfam" id="PF08439"/>
    </source>
</evidence>
<dbReference type="Pfam" id="PF08439">
    <property type="entry name" value="Peptidase_M3_N"/>
    <property type="match status" value="1"/>
</dbReference>
<dbReference type="Proteomes" id="UP000579281">
    <property type="component" value="Unassembled WGS sequence"/>
</dbReference>
<dbReference type="AlphaFoldDB" id="A0A841KRT8"/>
<keyword evidence="3 6" id="KW-0378">Hydrolase</keyword>
<evidence type="ECO:0000313" key="10">
    <source>
        <dbReference type="Proteomes" id="UP000579281"/>
    </source>
</evidence>
<dbReference type="Gene3D" id="1.10.1370.20">
    <property type="entry name" value="Oligoendopeptidase f, C-terminal domain"/>
    <property type="match status" value="1"/>
</dbReference>
<keyword evidence="1 6" id="KW-0645">Protease</keyword>
<dbReference type="PANTHER" id="PTHR11804">
    <property type="entry name" value="PROTEASE M3 THIMET OLIGOPEPTIDASE-RELATED"/>
    <property type="match status" value="1"/>
</dbReference>
<dbReference type="NCBIfam" id="TIGR00181">
    <property type="entry name" value="pepF"/>
    <property type="match status" value="1"/>
</dbReference>
<keyword evidence="2 6" id="KW-0479">Metal-binding</keyword>
<keyword evidence="5 6" id="KW-0482">Metalloprotease</keyword>
<name>A0A841KRT8_9FIRM</name>
<dbReference type="InterPro" id="IPR004438">
    <property type="entry name" value="Peptidase_M3B"/>
</dbReference>
<gene>
    <name evidence="9" type="ORF">HNQ80_002375</name>
</gene>
<feature type="domain" description="Oligopeptidase F N-terminal" evidence="8">
    <location>
        <begin position="118"/>
        <end position="187"/>
    </location>
</feature>
<comment type="caution">
    <text evidence="9">The sequence shown here is derived from an EMBL/GenBank/DDBJ whole genome shotgun (WGS) entry which is preliminary data.</text>
</comment>
<evidence type="ECO:0000256" key="5">
    <source>
        <dbReference type="ARBA" id="ARBA00023049"/>
    </source>
</evidence>
<dbReference type="GO" id="GO:0004222">
    <property type="term" value="F:metalloendopeptidase activity"/>
    <property type="evidence" value="ECO:0007669"/>
    <property type="project" value="UniProtKB-UniRule"/>
</dbReference>
<comment type="cofactor">
    <cofactor evidence="6">
        <name>Zn(2+)</name>
        <dbReference type="ChEBI" id="CHEBI:29105"/>
    </cofactor>
    <text evidence="6">Binds 1 zinc ion.</text>
</comment>
<evidence type="ECO:0000256" key="6">
    <source>
        <dbReference type="RuleBase" id="RU368091"/>
    </source>
</evidence>
<evidence type="ECO:0000256" key="3">
    <source>
        <dbReference type="ARBA" id="ARBA00022801"/>
    </source>
</evidence>
<reference evidence="9 10" key="1">
    <citation type="submission" date="2020-08" db="EMBL/GenBank/DDBJ databases">
        <title>Genomic Encyclopedia of Type Strains, Phase IV (KMG-IV): sequencing the most valuable type-strain genomes for metagenomic binning, comparative biology and taxonomic classification.</title>
        <authorList>
            <person name="Goeker M."/>
        </authorList>
    </citation>
    <scope>NUCLEOTIDE SEQUENCE [LARGE SCALE GENOMIC DNA]</scope>
    <source>
        <strain evidence="9 10">DSM 103526</strain>
    </source>
</reference>
<dbReference type="InterPro" id="IPR013647">
    <property type="entry name" value="OligopepF_N_dom"/>
</dbReference>
<dbReference type="GO" id="GO:0006518">
    <property type="term" value="P:peptide metabolic process"/>
    <property type="evidence" value="ECO:0007669"/>
    <property type="project" value="TreeGrafter"/>
</dbReference>
<protein>
    <recommendedName>
        <fullName evidence="6">Oligopeptidase F</fullName>
        <ecNumber evidence="6">3.4.24.-</ecNumber>
    </recommendedName>
</protein>
<comment type="function">
    <text evidence="6">Has oligopeptidase activity and degrades a variety of small bioactive peptides.</text>
</comment>
<keyword evidence="4 6" id="KW-0862">Zinc</keyword>
<dbReference type="SUPFAM" id="SSF55486">
    <property type="entry name" value="Metalloproteases ('zincins'), catalytic domain"/>
    <property type="match status" value="1"/>
</dbReference>
<dbReference type="PANTHER" id="PTHR11804:SF84">
    <property type="entry name" value="SACCHAROLYSIN"/>
    <property type="match status" value="1"/>
</dbReference>
<evidence type="ECO:0000256" key="2">
    <source>
        <dbReference type="ARBA" id="ARBA00022723"/>
    </source>
</evidence>
<dbReference type="InterPro" id="IPR045090">
    <property type="entry name" value="Pept_M3A_M3B"/>
</dbReference>
<dbReference type="InterPro" id="IPR042088">
    <property type="entry name" value="OligoPept_F_C"/>
</dbReference>
<evidence type="ECO:0000256" key="4">
    <source>
        <dbReference type="ARBA" id="ARBA00022833"/>
    </source>
</evidence>
<keyword evidence="10" id="KW-1185">Reference proteome</keyword>
<dbReference type="InterPro" id="IPR001567">
    <property type="entry name" value="Pept_M3A_M3B_dom"/>
</dbReference>
<accession>A0A841KRT8</accession>
<organism evidence="9 10">
    <name type="scientific">Anaerosolibacter carboniphilus</name>
    <dbReference type="NCBI Taxonomy" id="1417629"/>
    <lineage>
        <taxon>Bacteria</taxon>
        <taxon>Bacillati</taxon>
        <taxon>Bacillota</taxon>
        <taxon>Clostridia</taxon>
        <taxon>Peptostreptococcales</taxon>
        <taxon>Thermotaleaceae</taxon>
        <taxon>Anaerosolibacter</taxon>
    </lineage>
</organism>
<dbReference type="Pfam" id="PF01432">
    <property type="entry name" value="Peptidase_M3"/>
    <property type="match status" value="1"/>
</dbReference>
<feature type="domain" description="Peptidase M3A/M3B catalytic" evidence="7">
    <location>
        <begin position="209"/>
        <end position="588"/>
    </location>
</feature>
<dbReference type="Gene3D" id="1.20.140.70">
    <property type="entry name" value="Oligopeptidase f, N-terminal domain"/>
    <property type="match status" value="1"/>
</dbReference>